<proteinExistence type="predicted"/>
<name>A0A699ILM9_TANCI</name>
<dbReference type="AlphaFoldDB" id="A0A699ILM9"/>
<dbReference type="EMBL" id="BKCJ010298538">
    <property type="protein sequence ID" value="GEZ59714.1"/>
    <property type="molecule type" value="Genomic_DNA"/>
</dbReference>
<reference evidence="1" key="1">
    <citation type="journal article" date="2019" name="Sci. Rep.">
        <title>Draft genome of Tanacetum cinerariifolium, the natural source of mosquito coil.</title>
        <authorList>
            <person name="Yamashiro T."/>
            <person name="Shiraishi A."/>
            <person name="Satake H."/>
            <person name="Nakayama K."/>
        </authorList>
    </citation>
    <scope>NUCLEOTIDE SEQUENCE</scope>
</reference>
<comment type="caution">
    <text evidence="1">The sequence shown here is derived from an EMBL/GenBank/DDBJ whole genome shotgun (WGS) entry which is preliminary data.</text>
</comment>
<organism evidence="1">
    <name type="scientific">Tanacetum cinerariifolium</name>
    <name type="common">Dalmatian daisy</name>
    <name type="synonym">Chrysanthemum cinerariifolium</name>
    <dbReference type="NCBI Taxonomy" id="118510"/>
    <lineage>
        <taxon>Eukaryota</taxon>
        <taxon>Viridiplantae</taxon>
        <taxon>Streptophyta</taxon>
        <taxon>Embryophyta</taxon>
        <taxon>Tracheophyta</taxon>
        <taxon>Spermatophyta</taxon>
        <taxon>Magnoliopsida</taxon>
        <taxon>eudicotyledons</taxon>
        <taxon>Gunneridae</taxon>
        <taxon>Pentapetalae</taxon>
        <taxon>asterids</taxon>
        <taxon>campanulids</taxon>
        <taxon>Asterales</taxon>
        <taxon>Asteraceae</taxon>
        <taxon>Asteroideae</taxon>
        <taxon>Anthemideae</taxon>
        <taxon>Anthemidinae</taxon>
        <taxon>Tanacetum</taxon>
    </lineage>
</organism>
<evidence type="ECO:0000313" key="1">
    <source>
        <dbReference type="EMBL" id="GEZ59714.1"/>
    </source>
</evidence>
<gene>
    <name evidence="1" type="ORF">Tci_531687</name>
</gene>
<sequence>MWERIKRLMFDSDVTSHVRHLSFMDEFDKFAAKEVEALESMYERLTKLVNIMDLNNVCPILVSINTNFPNCLQPEWSKYFIMERFINIVKNNISDDSTNDPLLEEIDLFLASDNSIPPGIENFAYDSEGDIRFLEELLIDDSILFLYNEHLILITRHFHDLFRNHKMMSLILS</sequence>
<accession>A0A699ILM9</accession>
<protein>
    <recommendedName>
        <fullName evidence="2">Reverse transcriptase domain-containing protein</fullName>
    </recommendedName>
</protein>
<evidence type="ECO:0008006" key="2">
    <source>
        <dbReference type="Google" id="ProtNLM"/>
    </source>
</evidence>